<keyword evidence="2" id="KW-0732">Signal</keyword>
<feature type="chain" id="PRO_5001532567" description="Spp2/MOS2 G-patch domain-containing protein" evidence="2">
    <location>
        <begin position="17"/>
        <end position="170"/>
    </location>
</feature>
<evidence type="ECO:0000313" key="4">
    <source>
        <dbReference type="Proteomes" id="UP000053237"/>
    </source>
</evidence>
<dbReference type="Proteomes" id="UP000053237">
    <property type="component" value="Unassembled WGS sequence"/>
</dbReference>
<keyword evidence="4" id="KW-1185">Reference proteome</keyword>
<comment type="caution">
    <text evidence="3">The sequence shown here is derived from an EMBL/GenBank/DDBJ whole genome shotgun (WGS) entry which is preliminary data.</text>
</comment>
<sequence length="170" mass="18306">MLLFPLIVMYFAVAHGGKKKRNKGKQPAIRSNDDPIDTGKQVEKSPVAKLDQAALIKMMGLRLVATSDGVGVYQQVKNNPDPDNEEAILFTGPLPEIEPVKVKNPLGHKLWTGSENIGANERRRNKVGHNADSAGQSARDKGKQAQKTAAKPSSVTMPSSFILGGPSRPT</sequence>
<proteinExistence type="predicted"/>
<reference evidence="3 4" key="1">
    <citation type="submission" date="2012-05" db="EMBL/GenBank/DDBJ databases">
        <title>Recombination and specialization in a pathogen metapopulation.</title>
        <authorList>
            <person name="Gardiner A."/>
            <person name="Kemen E."/>
            <person name="Schultz-Larsen T."/>
            <person name="MacLean D."/>
            <person name="Van Oosterhout C."/>
            <person name="Jones J.D.G."/>
        </authorList>
    </citation>
    <scope>NUCLEOTIDE SEQUENCE [LARGE SCALE GENOMIC DNA]</scope>
    <source>
        <strain evidence="3 4">Ac Nc2</strain>
    </source>
</reference>
<feature type="signal peptide" evidence="2">
    <location>
        <begin position="1"/>
        <end position="16"/>
    </location>
</feature>
<evidence type="ECO:0000256" key="1">
    <source>
        <dbReference type="SAM" id="MobiDB-lite"/>
    </source>
</evidence>
<organism evidence="3 4">
    <name type="scientific">Albugo candida</name>
    <dbReference type="NCBI Taxonomy" id="65357"/>
    <lineage>
        <taxon>Eukaryota</taxon>
        <taxon>Sar</taxon>
        <taxon>Stramenopiles</taxon>
        <taxon>Oomycota</taxon>
        <taxon>Peronosporomycetes</taxon>
        <taxon>Albuginales</taxon>
        <taxon>Albuginaceae</taxon>
        <taxon>Albugo</taxon>
    </lineage>
</organism>
<dbReference type="EMBL" id="CAIX01000205">
    <property type="protein sequence ID" value="CCI48102.1"/>
    <property type="molecule type" value="Genomic_DNA"/>
</dbReference>
<dbReference type="InParanoid" id="A0A024GMI6"/>
<evidence type="ECO:0000313" key="3">
    <source>
        <dbReference type="EMBL" id="CCI48102.1"/>
    </source>
</evidence>
<feature type="region of interest" description="Disordered" evidence="1">
    <location>
        <begin position="107"/>
        <end position="170"/>
    </location>
</feature>
<feature type="compositionally biased region" description="Polar residues" evidence="1">
    <location>
        <begin position="145"/>
        <end position="159"/>
    </location>
</feature>
<evidence type="ECO:0008006" key="5">
    <source>
        <dbReference type="Google" id="ProtNLM"/>
    </source>
</evidence>
<evidence type="ECO:0000256" key="2">
    <source>
        <dbReference type="SAM" id="SignalP"/>
    </source>
</evidence>
<dbReference type="AlphaFoldDB" id="A0A024GMI6"/>
<name>A0A024GMI6_9STRA</name>
<feature type="region of interest" description="Disordered" evidence="1">
    <location>
        <begin position="19"/>
        <end position="44"/>
    </location>
</feature>
<accession>A0A024GMI6</accession>
<protein>
    <recommendedName>
        <fullName evidence="5">Spp2/MOS2 G-patch domain-containing protein</fullName>
    </recommendedName>
</protein>
<gene>
    <name evidence="3" type="ORF">BN9_091640</name>
</gene>